<evidence type="ECO:0000313" key="2">
    <source>
        <dbReference type="EMBL" id="GIF61493.1"/>
    </source>
</evidence>
<keyword evidence="3" id="KW-1185">Reference proteome</keyword>
<name>A0ABQ4CFE5_9ACTN</name>
<evidence type="ECO:0000256" key="1">
    <source>
        <dbReference type="SAM" id="Phobius"/>
    </source>
</evidence>
<keyword evidence="1" id="KW-0812">Transmembrane</keyword>
<dbReference type="EMBL" id="BONC01000108">
    <property type="protein sequence ID" value="GIF61493.1"/>
    <property type="molecule type" value="Genomic_DNA"/>
</dbReference>
<keyword evidence="1" id="KW-1133">Transmembrane helix</keyword>
<reference evidence="2 3" key="1">
    <citation type="submission" date="2021-01" db="EMBL/GenBank/DDBJ databases">
        <title>Whole genome shotgun sequence of Asanoa iriomotensis NBRC 100142.</title>
        <authorList>
            <person name="Komaki H."/>
            <person name="Tamura T."/>
        </authorList>
    </citation>
    <scope>NUCLEOTIDE SEQUENCE [LARGE SCALE GENOMIC DNA]</scope>
    <source>
        <strain evidence="2 3">NBRC 100142</strain>
    </source>
</reference>
<gene>
    <name evidence="2" type="ORF">Air01nite_75880</name>
</gene>
<organism evidence="2 3">
    <name type="scientific">Asanoa iriomotensis</name>
    <dbReference type="NCBI Taxonomy" id="234613"/>
    <lineage>
        <taxon>Bacteria</taxon>
        <taxon>Bacillati</taxon>
        <taxon>Actinomycetota</taxon>
        <taxon>Actinomycetes</taxon>
        <taxon>Micromonosporales</taxon>
        <taxon>Micromonosporaceae</taxon>
        <taxon>Asanoa</taxon>
    </lineage>
</organism>
<sequence length="167" mass="17204">MSLRSTSARFRRTLARARGDRGAWSVEVAGFFLPCMLLAIVIVAAAFQLAVSRLDLESASASAARAASLQRSGAAATAAARQAAEDDLSGRSITCATLVVDVDTSRWQRGGTVTVTVTCTVNLSTLAMMRAIPGRMTASSTSTAPIDTYRSVALGGAADRPPAGVPA</sequence>
<protein>
    <submittedName>
        <fullName evidence="2">Membrane protein</fullName>
    </submittedName>
</protein>
<dbReference type="RefSeq" id="WP_203708309.1">
    <property type="nucleotide sequence ID" value="NZ_BAAALU010000018.1"/>
</dbReference>
<proteinExistence type="predicted"/>
<feature type="transmembrane region" description="Helical" evidence="1">
    <location>
        <begin position="21"/>
        <end position="47"/>
    </location>
</feature>
<accession>A0ABQ4CFE5</accession>
<keyword evidence="1" id="KW-0472">Membrane</keyword>
<dbReference type="Proteomes" id="UP000624325">
    <property type="component" value="Unassembled WGS sequence"/>
</dbReference>
<evidence type="ECO:0000313" key="3">
    <source>
        <dbReference type="Proteomes" id="UP000624325"/>
    </source>
</evidence>
<comment type="caution">
    <text evidence="2">The sequence shown here is derived from an EMBL/GenBank/DDBJ whole genome shotgun (WGS) entry which is preliminary data.</text>
</comment>